<evidence type="ECO:0000313" key="3">
    <source>
        <dbReference type="Proteomes" id="UP001516400"/>
    </source>
</evidence>
<evidence type="ECO:0000313" key="2">
    <source>
        <dbReference type="EMBL" id="KAL3267112.1"/>
    </source>
</evidence>
<feature type="region of interest" description="Disordered" evidence="1">
    <location>
        <begin position="126"/>
        <end position="167"/>
    </location>
</feature>
<dbReference type="EMBL" id="JABFTP020000001">
    <property type="protein sequence ID" value="KAL3267112.1"/>
    <property type="molecule type" value="Genomic_DNA"/>
</dbReference>
<sequence length="274" mass="31627">MLPPVKKQRLSNRFTSFKRVFKLQLDPSTTEIMEFSEEQIKDATSFCDFYIDLVHSFNDKTKYFLSEDVVLDYFGHTIKGQKNVTSYIKNNIVNVEHLFRDAKPVHKIGFRDTHIVKLPKDTKRMVTPFFSPPKTSEPKTPTKSSSQPSTSAPIQEKNQGDGKHNRSEICSPAKRLRLCHGGGDNELLIDTDILESERDPIDVKYMVTEGYVEFRKPSLKKLQTESKWKRPCKLSIAYSSTTNQDCTIYLIIYEGNVKCRRNLLKEFDEAELSN</sequence>
<proteinExistence type="predicted"/>
<accession>A0ABD2ML72</accession>
<gene>
    <name evidence="2" type="ORF">HHI36_011252</name>
</gene>
<evidence type="ECO:0000256" key="1">
    <source>
        <dbReference type="SAM" id="MobiDB-lite"/>
    </source>
</evidence>
<comment type="caution">
    <text evidence="2">The sequence shown here is derived from an EMBL/GenBank/DDBJ whole genome shotgun (WGS) entry which is preliminary data.</text>
</comment>
<reference evidence="2 3" key="1">
    <citation type="journal article" date="2021" name="BMC Biol.">
        <title>Horizontally acquired antibacterial genes associated with adaptive radiation of ladybird beetles.</title>
        <authorList>
            <person name="Li H.S."/>
            <person name="Tang X.F."/>
            <person name="Huang Y.H."/>
            <person name="Xu Z.Y."/>
            <person name="Chen M.L."/>
            <person name="Du X.Y."/>
            <person name="Qiu B.Y."/>
            <person name="Chen P.T."/>
            <person name="Zhang W."/>
            <person name="Slipinski A."/>
            <person name="Escalona H.E."/>
            <person name="Waterhouse R.M."/>
            <person name="Zwick A."/>
            <person name="Pang H."/>
        </authorList>
    </citation>
    <scope>NUCLEOTIDE SEQUENCE [LARGE SCALE GENOMIC DNA]</scope>
    <source>
        <strain evidence="2">SYSU2018</strain>
    </source>
</reference>
<organism evidence="2 3">
    <name type="scientific">Cryptolaemus montrouzieri</name>
    <dbReference type="NCBI Taxonomy" id="559131"/>
    <lineage>
        <taxon>Eukaryota</taxon>
        <taxon>Metazoa</taxon>
        <taxon>Ecdysozoa</taxon>
        <taxon>Arthropoda</taxon>
        <taxon>Hexapoda</taxon>
        <taxon>Insecta</taxon>
        <taxon>Pterygota</taxon>
        <taxon>Neoptera</taxon>
        <taxon>Endopterygota</taxon>
        <taxon>Coleoptera</taxon>
        <taxon>Polyphaga</taxon>
        <taxon>Cucujiformia</taxon>
        <taxon>Coccinelloidea</taxon>
        <taxon>Coccinellidae</taxon>
        <taxon>Scymninae</taxon>
        <taxon>Scymnini</taxon>
        <taxon>Cryptolaemus</taxon>
    </lineage>
</organism>
<protein>
    <submittedName>
        <fullName evidence="2">Uncharacterized protein</fullName>
    </submittedName>
</protein>
<dbReference type="Proteomes" id="UP001516400">
    <property type="component" value="Unassembled WGS sequence"/>
</dbReference>
<keyword evidence="3" id="KW-1185">Reference proteome</keyword>
<feature type="compositionally biased region" description="Basic and acidic residues" evidence="1">
    <location>
        <begin position="158"/>
        <end position="167"/>
    </location>
</feature>
<name>A0ABD2ML72_9CUCU</name>
<feature type="compositionally biased region" description="Low complexity" evidence="1">
    <location>
        <begin position="132"/>
        <end position="153"/>
    </location>
</feature>
<dbReference type="AlphaFoldDB" id="A0ABD2ML72"/>